<dbReference type="Gene3D" id="1.10.8.640">
    <property type="entry name" value="Cytochrome C biogenesis protein"/>
    <property type="match status" value="1"/>
</dbReference>
<dbReference type="InterPro" id="IPR005616">
    <property type="entry name" value="CcmH/CycL/Ccl2/NrfF_N"/>
</dbReference>
<sequence length="140" mass="16103">MFKRLCIIFIISLFGFQPAQAALKVVLLQDAVLEQRAKDLSLELRCLVCQNQSIESSDADLAIDLKILVREQIMQGKTDFEIKQFLVDRYGEFVLLKPLFSSQNSFLWLTPIVFLALAFLSAYIYFRNMNKAQKDTADDQ</sequence>
<protein>
    <recommendedName>
        <fullName evidence="5">Cytochrome c-type biogenesis protein</fullName>
    </recommendedName>
</protein>
<feature type="chain" id="PRO_5011824851" description="Cytochrome c-type biogenesis protein" evidence="5">
    <location>
        <begin position="22"/>
        <end position="140"/>
    </location>
</feature>
<comment type="similarity">
    <text evidence="1 5">Belongs to the CcmH/CycL/Ccl2/NrfF family.</text>
</comment>
<evidence type="ECO:0000256" key="3">
    <source>
        <dbReference type="ARBA" id="ARBA00022723"/>
    </source>
</evidence>
<feature type="transmembrane region" description="Helical" evidence="5">
    <location>
        <begin position="106"/>
        <end position="126"/>
    </location>
</feature>
<keyword evidence="3 5" id="KW-0479">Metal-binding</keyword>
<feature type="domain" description="CcmH/CycL/Ccl2/NrfF N-terminal" evidence="6">
    <location>
        <begin position="12"/>
        <end position="136"/>
    </location>
</feature>
<dbReference type="PANTHER" id="PTHR47601">
    <property type="match status" value="1"/>
</dbReference>
<evidence type="ECO:0000259" key="6">
    <source>
        <dbReference type="Pfam" id="PF03918"/>
    </source>
</evidence>
<dbReference type="GO" id="GO:0046872">
    <property type="term" value="F:metal ion binding"/>
    <property type="evidence" value="ECO:0007669"/>
    <property type="project" value="UniProtKB-KW"/>
</dbReference>
<proteinExistence type="inferred from homology"/>
<dbReference type="EMBL" id="NVUS01000002">
    <property type="protein sequence ID" value="PCJ03384.1"/>
    <property type="molecule type" value="Genomic_DNA"/>
</dbReference>
<dbReference type="PANTHER" id="PTHR47601:SF1">
    <property type="entry name" value="CYTOCHROME C-TYPE BIOGENESIS CCMH-LIKE MITOCHONDRIAL PROTEIN"/>
    <property type="match status" value="1"/>
</dbReference>
<dbReference type="CDD" id="cd16378">
    <property type="entry name" value="CcmH_N"/>
    <property type="match status" value="1"/>
</dbReference>
<accession>A0A2A4Z8C4</accession>
<organism evidence="7">
    <name type="scientific">OCS116 cluster bacterium</name>
    <dbReference type="NCBI Taxonomy" id="2030921"/>
    <lineage>
        <taxon>Bacteria</taxon>
        <taxon>Pseudomonadati</taxon>
        <taxon>Pseudomonadota</taxon>
        <taxon>Alphaproteobacteria</taxon>
        <taxon>OCS116 cluster</taxon>
    </lineage>
</organism>
<feature type="signal peptide" evidence="5">
    <location>
        <begin position="1"/>
        <end position="21"/>
    </location>
</feature>
<comment type="function">
    <text evidence="5">Possible subunit of a heme lyase.</text>
</comment>
<keyword evidence="4 5" id="KW-0408">Iron</keyword>
<evidence type="ECO:0000256" key="4">
    <source>
        <dbReference type="ARBA" id="ARBA00023004"/>
    </source>
</evidence>
<keyword evidence="5" id="KW-0472">Membrane</keyword>
<evidence type="ECO:0000256" key="5">
    <source>
        <dbReference type="RuleBase" id="RU364112"/>
    </source>
</evidence>
<gene>
    <name evidence="7" type="ORF">COB13_01790</name>
</gene>
<keyword evidence="5" id="KW-0812">Transmembrane</keyword>
<keyword evidence="5" id="KW-1133">Transmembrane helix</keyword>
<evidence type="ECO:0000256" key="1">
    <source>
        <dbReference type="ARBA" id="ARBA00010342"/>
    </source>
</evidence>
<keyword evidence="5" id="KW-0732">Signal</keyword>
<reference evidence="7" key="2">
    <citation type="journal article" date="2018" name="ISME J.">
        <title>A dynamic microbial community with high functional redundancy inhabits the cold, oxic subseafloor aquifer.</title>
        <authorList>
            <person name="Tully B.J."/>
            <person name="Wheat C.G."/>
            <person name="Glazer B.T."/>
            <person name="Huber J.A."/>
        </authorList>
    </citation>
    <scope>NUCLEOTIDE SEQUENCE</scope>
    <source>
        <strain evidence="7">NORP83</strain>
    </source>
</reference>
<comment type="caution">
    <text evidence="7">The sequence shown here is derived from an EMBL/GenBank/DDBJ whole genome shotgun (WGS) entry which is preliminary data.</text>
</comment>
<keyword evidence="2 5" id="KW-0349">Heme</keyword>
<reference key="1">
    <citation type="submission" date="2017-08" db="EMBL/GenBank/DDBJ databases">
        <title>A dynamic microbial community with high functional redundancy inhabits the cold, oxic subseafloor aquifer.</title>
        <authorList>
            <person name="Tully B.J."/>
            <person name="Wheat C.G."/>
            <person name="Glazer B.T."/>
            <person name="Huber J.A."/>
        </authorList>
    </citation>
    <scope>NUCLEOTIDE SEQUENCE [LARGE SCALE GENOMIC DNA]</scope>
</reference>
<name>A0A2A4Z8C4_9PROT</name>
<dbReference type="InterPro" id="IPR038297">
    <property type="entry name" value="CcmH/CycL/NrfF/Ccl2_sf"/>
</dbReference>
<evidence type="ECO:0000313" key="7">
    <source>
        <dbReference type="EMBL" id="PCJ03384.1"/>
    </source>
</evidence>
<evidence type="ECO:0000256" key="2">
    <source>
        <dbReference type="ARBA" id="ARBA00022617"/>
    </source>
</evidence>
<dbReference type="Pfam" id="PF03918">
    <property type="entry name" value="CcmH"/>
    <property type="match status" value="1"/>
</dbReference>
<dbReference type="AlphaFoldDB" id="A0A2A4Z8C4"/>